<dbReference type="Proteomes" id="UP000077748">
    <property type="component" value="Chromosome"/>
</dbReference>
<protein>
    <submittedName>
        <fullName evidence="2">Alpha/beta hydrolase</fullName>
    </submittedName>
</protein>
<name>A0A1A9KIZ4_9PSED</name>
<dbReference type="EMBL" id="CP015878">
    <property type="protein sequence ID" value="ANI17505.1"/>
    <property type="molecule type" value="Genomic_DNA"/>
</dbReference>
<organism evidence="2 3">
    <name type="scientific">Pseudomonas citronellolis</name>
    <dbReference type="NCBI Taxonomy" id="53408"/>
    <lineage>
        <taxon>Bacteria</taxon>
        <taxon>Pseudomonadati</taxon>
        <taxon>Pseudomonadota</taxon>
        <taxon>Gammaproteobacteria</taxon>
        <taxon>Pseudomonadales</taxon>
        <taxon>Pseudomonadaceae</taxon>
        <taxon>Pseudomonas</taxon>
    </lineage>
</organism>
<dbReference type="PANTHER" id="PTHR43194">
    <property type="entry name" value="HYDROLASE ALPHA/BETA FOLD FAMILY"/>
    <property type="match status" value="1"/>
</dbReference>
<evidence type="ECO:0000313" key="2">
    <source>
        <dbReference type="EMBL" id="ANI17505.1"/>
    </source>
</evidence>
<dbReference type="Gene3D" id="3.40.50.1820">
    <property type="entry name" value="alpha/beta hydrolase"/>
    <property type="match status" value="1"/>
</dbReference>
<dbReference type="AlphaFoldDB" id="A0A1A9KIZ4"/>
<dbReference type="InterPro" id="IPR050228">
    <property type="entry name" value="Carboxylesterase_BioH"/>
</dbReference>
<dbReference type="RefSeq" id="WP_064584416.1">
    <property type="nucleotide sequence ID" value="NZ_CP015878.1"/>
</dbReference>
<gene>
    <name evidence="2" type="ORF">A9C11_27530</name>
</gene>
<dbReference type="PRINTS" id="PR00412">
    <property type="entry name" value="EPOXHYDRLASE"/>
</dbReference>
<accession>A0A1A9KIZ4</accession>
<dbReference type="InterPro" id="IPR000073">
    <property type="entry name" value="AB_hydrolase_1"/>
</dbReference>
<dbReference type="Pfam" id="PF12697">
    <property type="entry name" value="Abhydrolase_6"/>
    <property type="match status" value="1"/>
</dbReference>
<evidence type="ECO:0000313" key="3">
    <source>
        <dbReference type="Proteomes" id="UP000077748"/>
    </source>
</evidence>
<dbReference type="SUPFAM" id="SSF53474">
    <property type="entry name" value="alpha/beta-Hydrolases"/>
    <property type="match status" value="1"/>
</dbReference>
<dbReference type="PANTHER" id="PTHR43194:SF2">
    <property type="entry name" value="PEROXISOMAL MEMBRANE PROTEIN LPX1"/>
    <property type="match status" value="1"/>
</dbReference>
<dbReference type="InterPro" id="IPR000639">
    <property type="entry name" value="Epox_hydrolase-like"/>
</dbReference>
<dbReference type="InterPro" id="IPR029058">
    <property type="entry name" value="AB_hydrolase_fold"/>
</dbReference>
<dbReference type="PRINTS" id="PR00111">
    <property type="entry name" value="ABHYDROLASE"/>
</dbReference>
<feature type="domain" description="AB hydrolase-1" evidence="1">
    <location>
        <begin position="36"/>
        <end position="277"/>
    </location>
</feature>
<sequence>MHCETTTPALRGASLAGSRGVSLAADVAGGAGQHSVILLHGGGQTRHSWGKAGADLAGAGYHVISLDLRGHGDSDWAPDADYTLDAFVGDLRAVIATLDRPPVIIGASLGGATALVTVGEAEAGLARALVLVDVVPRMSSAGVEQIRAFMQGNMGGFASVAEAAEAVARYLPNRPRPSSTEGLLKNLREGDDGRLYWHWDPAFQVGERRIDSSVMTRRMEAAARQVRIPTLLVRGKQSDVVSHAGASQLLELIPHARCVDVEGAGHMVAGDRNDIFNNAILAFLDGLETPA</sequence>
<evidence type="ECO:0000259" key="1">
    <source>
        <dbReference type="Pfam" id="PF12697"/>
    </source>
</evidence>
<dbReference type="GO" id="GO:0016787">
    <property type="term" value="F:hydrolase activity"/>
    <property type="evidence" value="ECO:0007669"/>
    <property type="project" value="UniProtKB-KW"/>
</dbReference>
<reference evidence="2 3" key="1">
    <citation type="submission" date="2016-05" db="EMBL/GenBank/DDBJ databases">
        <title>Genome Sequence of Pseudomonas citronellolis Strain SJTE-3, an Estrogens and Persistent Organic Pollutants degradation strain.</title>
        <authorList>
            <person name="Liang R."/>
        </authorList>
    </citation>
    <scope>NUCLEOTIDE SEQUENCE [LARGE SCALE GENOMIC DNA]</scope>
    <source>
        <strain evidence="2 3">SJTE-3</strain>
    </source>
</reference>
<proteinExistence type="predicted"/>
<keyword evidence="2" id="KW-0378">Hydrolase</keyword>